<gene>
    <name evidence="9" type="ORF">I7X12_07935</name>
</gene>
<dbReference type="FunFam" id="3.40.720.10:FF:000023">
    <property type="entry name" value="Arylsulfatase A"/>
    <property type="match status" value="1"/>
</dbReference>
<evidence type="ECO:0000256" key="6">
    <source>
        <dbReference type="ARBA" id="ARBA00022837"/>
    </source>
</evidence>
<dbReference type="OrthoDB" id="145229at2157"/>
<dbReference type="CDD" id="cd16026">
    <property type="entry name" value="GALNS_like"/>
    <property type="match status" value="1"/>
</dbReference>
<dbReference type="GO" id="GO:0046872">
    <property type="term" value="F:metal ion binding"/>
    <property type="evidence" value="ECO:0007669"/>
    <property type="project" value="UniProtKB-KW"/>
</dbReference>
<accession>A0A7T3G1B9</accession>
<dbReference type="Gene3D" id="3.40.720.10">
    <property type="entry name" value="Alkaline Phosphatase, subunit A"/>
    <property type="match status" value="1"/>
</dbReference>
<evidence type="ECO:0000256" key="4">
    <source>
        <dbReference type="ARBA" id="ARBA00022729"/>
    </source>
</evidence>
<keyword evidence="7" id="KW-0325">Glycoprotein</keyword>
<comment type="cofactor">
    <cofactor evidence="1">
        <name>Ca(2+)</name>
        <dbReference type="ChEBI" id="CHEBI:29108"/>
    </cofactor>
</comment>
<protein>
    <submittedName>
        <fullName evidence="9">Sulfatase</fullName>
    </submittedName>
</protein>
<evidence type="ECO:0000256" key="1">
    <source>
        <dbReference type="ARBA" id="ARBA00001913"/>
    </source>
</evidence>
<dbReference type="InterPro" id="IPR024607">
    <property type="entry name" value="Sulfatase_CS"/>
</dbReference>
<dbReference type="RefSeq" id="WP_198063299.1">
    <property type="nucleotide sequence ID" value="NZ_CP065856.1"/>
</dbReference>
<name>A0A7T3G1B9_9EURY</name>
<evidence type="ECO:0000259" key="8">
    <source>
        <dbReference type="Pfam" id="PF00884"/>
    </source>
</evidence>
<dbReference type="AlphaFoldDB" id="A0A7T3G1B9"/>
<keyword evidence="4" id="KW-0732">Signal</keyword>
<proteinExistence type="inferred from homology"/>
<dbReference type="PANTHER" id="PTHR42693:SF53">
    <property type="entry name" value="ENDO-4-O-SULFATASE"/>
    <property type="match status" value="1"/>
</dbReference>
<keyword evidence="5" id="KW-0378">Hydrolase</keyword>
<dbReference type="KEGG" id="hlt:I7X12_07935"/>
<organism evidence="9 10">
    <name type="scientific">Halosimplex litoreum</name>
    <dbReference type="NCBI Taxonomy" id="1198301"/>
    <lineage>
        <taxon>Archaea</taxon>
        <taxon>Methanobacteriati</taxon>
        <taxon>Methanobacteriota</taxon>
        <taxon>Stenosarchaea group</taxon>
        <taxon>Halobacteria</taxon>
        <taxon>Halobacteriales</taxon>
        <taxon>Haloarculaceae</taxon>
        <taxon>Halosimplex</taxon>
    </lineage>
</organism>
<feature type="domain" description="Sulfatase N-terminal" evidence="8">
    <location>
        <begin position="9"/>
        <end position="317"/>
    </location>
</feature>
<comment type="similarity">
    <text evidence="2">Belongs to the sulfatase family.</text>
</comment>
<dbReference type="SUPFAM" id="SSF53649">
    <property type="entry name" value="Alkaline phosphatase-like"/>
    <property type="match status" value="1"/>
</dbReference>
<dbReference type="PANTHER" id="PTHR42693">
    <property type="entry name" value="ARYLSULFATASE FAMILY MEMBER"/>
    <property type="match status" value="1"/>
</dbReference>
<evidence type="ECO:0000256" key="3">
    <source>
        <dbReference type="ARBA" id="ARBA00022723"/>
    </source>
</evidence>
<dbReference type="InterPro" id="IPR050738">
    <property type="entry name" value="Sulfatase"/>
</dbReference>
<evidence type="ECO:0000256" key="2">
    <source>
        <dbReference type="ARBA" id="ARBA00008779"/>
    </source>
</evidence>
<evidence type="ECO:0000256" key="7">
    <source>
        <dbReference type="ARBA" id="ARBA00023180"/>
    </source>
</evidence>
<dbReference type="EMBL" id="CP065856">
    <property type="protein sequence ID" value="QPV64531.1"/>
    <property type="molecule type" value="Genomic_DNA"/>
</dbReference>
<evidence type="ECO:0000313" key="9">
    <source>
        <dbReference type="EMBL" id="QPV64531.1"/>
    </source>
</evidence>
<keyword evidence="6" id="KW-0106">Calcium</keyword>
<dbReference type="GeneID" id="60588414"/>
<dbReference type="InterPro" id="IPR017850">
    <property type="entry name" value="Alkaline_phosphatase_core_sf"/>
</dbReference>
<sequence length="420" mass="45566">MPTDTADPPNVVVVFADDQGFGDIGCFGSPYIETPNLDGMATEGAKFTSFYAGAPICTPSRASLLTGSYPGRVGLEEWVLFPDDEEGLHPDEVTIPDVLDEAGYASTCLGKWHLGDCEPFLPTNHGFDEYFGVPYSNDMGAAHTDGEYRELPLMRDTDVVEAPVDQSTLTRRYTEEAVEFIEDNRDGPFFCYLAHTMPHVPLDASDEFDGTSRRGDYGDAIEEIDWSVGRILATLDRLGIDEETLVIYTSDNGPWLEEGVDGGSPGHLSGGKFSVAEGGPRVPAIARWPGTIPSGSVCSELLTAMDLLPTLAALAGVDLPADRTIDGADATDLLMRPGSADSPRERYVYQTGGGDFGAVRDADGWKLRLDTDELYHLHEDVEERFDVADDHPAVVDRLRETARSLAADLSEHARPVGRVD</sequence>
<dbReference type="GO" id="GO:0004065">
    <property type="term" value="F:arylsulfatase activity"/>
    <property type="evidence" value="ECO:0007669"/>
    <property type="project" value="TreeGrafter"/>
</dbReference>
<keyword evidence="10" id="KW-1185">Reference proteome</keyword>
<reference evidence="9 10" key="1">
    <citation type="submission" date="2020-12" db="EMBL/GenBank/DDBJ databases">
        <title>Halosimplex halophilum sp. nov. and Halosimplex salinum sp. nov., two new members of the genus Halosimplex.</title>
        <authorList>
            <person name="Cui H.L."/>
        </authorList>
    </citation>
    <scope>NUCLEOTIDE SEQUENCE [LARGE SCALE GENOMIC DNA]</scope>
    <source>
        <strain evidence="9 10">YGH94</strain>
    </source>
</reference>
<dbReference type="Proteomes" id="UP000595001">
    <property type="component" value="Chromosome"/>
</dbReference>
<dbReference type="Pfam" id="PF00884">
    <property type="entry name" value="Sulfatase"/>
    <property type="match status" value="1"/>
</dbReference>
<keyword evidence="3" id="KW-0479">Metal-binding</keyword>
<evidence type="ECO:0000256" key="5">
    <source>
        <dbReference type="ARBA" id="ARBA00022801"/>
    </source>
</evidence>
<dbReference type="PROSITE" id="PS00523">
    <property type="entry name" value="SULFATASE_1"/>
    <property type="match status" value="1"/>
</dbReference>
<evidence type="ECO:0000313" key="10">
    <source>
        <dbReference type="Proteomes" id="UP000595001"/>
    </source>
</evidence>
<dbReference type="InterPro" id="IPR000917">
    <property type="entry name" value="Sulfatase_N"/>
</dbReference>
<dbReference type="Gene3D" id="3.30.1120.10">
    <property type="match status" value="1"/>
</dbReference>